<feature type="region of interest" description="Disordered" evidence="1">
    <location>
        <begin position="134"/>
        <end position="156"/>
    </location>
</feature>
<feature type="region of interest" description="Disordered" evidence="1">
    <location>
        <begin position="208"/>
        <end position="249"/>
    </location>
</feature>
<dbReference type="Proteomes" id="UP001151760">
    <property type="component" value="Unassembled WGS sequence"/>
</dbReference>
<feature type="compositionally biased region" description="Basic and acidic residues" evidence="1">
    <location>
        <begin position="43"/>
        <end position="55"/>
    </location>
</feature>
<accession>A0ABQ5CDU4</accession>
<reference evidence="2" key="1">
    <citation type="journal article" date="2022" name="Int. J. Mol. Sci.">
        <title>Draft Genome of Tanacetum Coccineum: Genomic Comparison of Closely Related Tanacetum-Family Plants.</title>
        <authorList>
            <person name="Yamashiro T."/>
            <person name="Shiraishi A."/>
            <person name="Nakayama K."/>
            <person name="Satake H."/>
        </authorList>
    </citation>
    <scope>NUCLEOTIDE SEQUENCE</scope>
</reference>
<organism evidence="2 3">
    <name type="scientific">Tanacetum coccineum</name>
    <dbReference type="NCBI Taxonomy" id="301880"/>
    <lineage>
        <taxon>Eukaryota</taxon>
        <taxon>Viridiplantae</taxon>
        <taxon>Streptophyta</taxon>
        <taxon>Embryophyta</taxon>
        <taxon>Tracheophyta</taxon>
        <taxon>Spermatophyta</taxon>
        <taxon>Magnoliopsida</taxon>
        <taxon>eudicotyledons</taxon>
        <taxon>Gunneridae</taxon>
        <taxon>Pentapetalae</taxon>
        <taxon>asterids</taxon>
        <taxon>campanulids</taxon>
        <taxon>Asterales</taxon>
        <taxon>Asteraceae</taxon>
        <taxon>Asteroideae</taxon>
        <taxon>Anthemideae</taxon>
        <taxon>Anthemidinae</taxon>
        <taxon>Tanacetum</taxon>
    </lineage>
</organism>
<gene>
    <name evidence="2" type="ORF">Tco_0894225</name>
</gene>
<evidence type="ECO:0000313" key="2">
    <source>
        <dbReference type="EMBL" id="GJT24288.1"/>
    </source>
</evidence>
<evidence type="ECO:0000313" key="3">
    <source>
        <dbReference type="Proteomes" id="UP001151760"/>
    </source>
</evidence>
<evidence type="ECO:0000256" key="1">
    <source>
        <dbReference type="SAM" id="MobiDB-lite"/>
    </source>
</evidence>
<reference evidence="2" key="2">
    <citation type="submission" date="2022-01" db="EMBL/GenBank/DDBJ databases">
        <authorList>
            <person name="Yamashiro T."/>
            <person name="Shiraishi A."/>
            <person name="Satake H."/>
            <person name="Nakayama K."/>
        </authorList>
    </citation>
    <scope>NUCLEOTIDE SEQUENCE</scope>
</reference>
<name>A0ABQ5CDU4_9ASTR</name>
<sequence length="444" mass="47200">MQGVDGALAFVTKGDLSGFGEGERTKEDSETYTEMNEGSLGRGRREENPVGDRSDGMSGGMGVLGGGGAGGGTCTGKGRCGLMSLVRGNARADEGADEKMGCDGMGGGGLWGRGGAWGNAGGRGDDLSGIGGGEGGIVSRGLEEKQGEKSGKYEGEEGCDIGKRRVGGVVRVRLGMGGVEGEGKVEGRNLEREERAWSGLRKEFLYKQETASKSRQARDGKQESSSKSRQARVDKKETGGKQETAIDEKAQNTVKECTNWKDKKKDKEQEALLISEDTAFVITGENIGPKPNPDLFVCCPVRKRIGNGGRLDEPILGKIPIDLLITLTDSKLILDIRTYAIRCSYETYPVYGDKDLVDVGGLEGTTVRERLSGMATCIAKEGVTSVGRIREEDERVAFVSRVFNVTPSIGTVVMEEEVALLTGVDRGFGVVTRGVAARTVYLLT</sequence>
<feature type="compositionally biased region" description="Basic and acidic residues" evidence="1">
    <location>
        <begin position="141"/>
        <end position="156"/>
    </location>
</feature>
<feature type="region of interest" description="Disordered" evidence="1">
    <location>
        <begin position="14"/>
        <end position="64"/>
    </location>
</feature>
<proteinExistence type="predicted"/>
<keyword evidence="3" id="KW-1185">Reference proteome</keyword>
<protein>
    <submittedName>
        <fullName evidence="2">Uncharacterized protein</fullName>
    </submittedName>
</protein>
<comment type="caution">
    <text evidence="2">The sequence shown here is derived from an EMBL/GenBank/DDBJ whole genome shotgun (WGS) entry which is preliminary data.</text>
</comment>
<dbReference type="EMBL" id="BQNB010014123">
    <property type="protein sequence ID" value="GJT24288.1"/>
    <property type="molecule type" value="Genomic_DNA"/>
</dbReference>